<feature type="domain" description="Lipoyl-binding" evidence="4">
    <location>
        <begin position="17"/>
        <end position="99"/>
    </location>
</feature>
<comment type="cofactor">
    <cofactor evidence="3">
        <name>(R)-lipoate</name>
        <dbReference type="ChEBI" id="CHEBI:83088"/>
    </cofactor>
    <text evidence="3">Binds 1 lipoyl cofactor covalently.</text>
</comment>
<dbReference type="Proteomes" id="UP000760480">
    <property type="component" value="Unassembled WGS sequence"/>
</dbReference>
<evidence type="ECO:0000259" key="4">
    <source>
        <dbReference type="PROSITE" id="PS50968"/>
    </source>
</evidence>
<dbReference type="CDD" id="cd06848">
    <property type="entry name" value="GCS_H"/>
    <property type="match status" value="1"/>
</dbReference>
<accession>A0ABX1THN0</accession>
<comment type="function">
    <text evidence="3">The glycine cleavage system catalyzes the degradation of glycine. The H protein shuttles the methylamine group of glycine from the P protein to the T protein.</text>
</comment>
<proteinExistence type="inferred from homology"/>
<feature type="modified residue" description="N6-lipoyllysine" evidence="3">
    <location>
        <position position="58"/>
    </location>
</feature>
<evidence type="ECO:0000313" key="5">
    <source>
        <dbReference type="EMBL" id="NMQ18880.1"/>
    </source>
</evidence>
<evidence type="ECO:0000256" key="1">
    <source>
        <dbReference type="ARBA" id="ARBA00009249"/>
    </source>
</evidence>
<comment type="caution">
    <text evidence="5">The sequence shown here is derived from an EMBL/GenBank/DDBJ whole genome shotgun (WGS) entry which is preliminary data.</text>
</comment>
<dbReference type="InterPro" id="IPR017453">
    <property type="entry name" value="GCV_H_sub"/>
</dbReference>
<gene>
    <name evidence="3 5" type="primary">gcvH</name>
    <name evidence="5" type="ORF">E4P82_06450</name>
</gene>
<organism evidence="5 6">
    <name type="scientific">Candidatus Competibacter phosphatis</name>
    <dbReference type="NCBI Taxonomy" id="221280"/>
    <lineage>
        <taxon>Bacteria</taxon>
        <taxon>Pseudomonadati</taxon>
        <taxon>Pseudomonadota</taxon>
        <taxon>Gammaproteobacteria</taxon>
        <taxon>Candidatus Competibacteraceae</taxon>
        <taxon>Candidatus Competibacter</taxon>
    </lineage>
</organism>
<dbReference type="PANTHER" id="PTHR11715:SF3">
    <property type="entry name" value="GLYCINE CLEAVAGE SYSTEM H PROTEIN-RELATED"/>
    <property type="match status" value="1"/>
</dbReference>
<comment type="subunit">
    <text evidence="3">The glycine cleavage system is composed of four proteins: P, T, L and H.</text>
</comment>
<dbReference type="HAMAP" id="MF_00272">
    <property type="entry name" value="GcvH"/>
    <property type="match status" value="1"/>
</dbReference>
<name>A0ABX1THN0_9GAMM</name>
<dbReference type="InterPro" id="IPR000089">
    <property type="entry name" value="Biotin_lipoyl"/>
</dbReference>
<dbReference type="PANTHER" id="PTHR11715">
    <property type="entry name" value="GLYCINE CLEAVAGE SYSTEM H PROTEIN"/>
    <property type="match status" value="1"/>
</dbReference>
<dbReference type="EMBL" id="SPMZ01000016">
    <property type="protein sequence ID" value="NMQ18880.1"/>
    <property type="molecule type" value="Genomic_DNA"/>
</dbReference>
<dbReference type="NCBIfam" id="TIGR00527">
    <property type="entry name" value="gcvH"/>
    <property type="match status" value="1"/>
</dbReference>
<dbReference type="InterPro" id="IPR003016">
    <property type="entry name" value="2-oxoA_DH_lipoyl-BS"/>
</dbReference>
<dbReference type="Gene3D" id="2.40.50.100">
    <property type="match status" value="1"/>
</dbReference>
<evidence type="ECO:0000256" key="3">
    <source>
        <dbReference type="HAMAP-Rule" id="MF_00272"/>
    </source>
</evidence>
<sequence>MCYSESHEWARANDDGTVTVGITDHAQHLLGDLVFVEIPEVGRAVAAAESCAVVESVKAASDVYSPLEGVIVEVNEALADTPELINEDPYGEGWIFRLKTTATLDGLLDAAAYEAIAIADDEDEDASSLANPRLVE</sequence>
<evidence type="ECO:0000313" key="6">
    <source>
        <dbReference type="Proteomes" id="UP000760480"/>
    </source>
</evidence>
<keyword evidence="6" id="KW-1185">Reference proteome</keyword>
<dbReference type="InterPro" id="IPR033753">
    <property type="entry name" value="GCV_H/Fam206"/>
</dbReference>
<dbReference type="RefSeq" id="WP_169248164.1">
    <property type="nucleotide sequence ID" value="NZ_SPMZ01000016.1"/>
</dbReference>
<evidence type="ECO:0000256" key="2">
    <source>
        <dbReference type="ARBA" id="ARBA00022823"/>
    </source>
</evidence>
<dbReference type="InterPro" id="IPR011053">
    <property type="entry name" value="Single_hybrid_motif"/>
</dbReference>
<dbReference type="PROSITE" id="PS00189">
    <property type="entry name" value="LIPOYL"/>
    <property type="match status" value="1"/>
</dbReference>
<protein>
    <recommendedName>
        <fullName evidence="3">Glycine cleavage system H protein</fullName>
    </recommendedName>
</protein>
<keyword evidence="2 3" id="KW-0450">Lipoyl</keyword>
<dbReference type="PROSITE" id="PS50968">
    <property type="entry name" value="BIOTINYL_LIPOYL"/>
    <property type="match status" value="1"/>
</dbReference>
<dbReference type="SUPFAM" id="SSF51230">
    <property type="entry name" value="Single hybrid motif"/>
    <property type="match status" value="1"/>
</dbReference>
<dbReference type="Pfam" id="PF01597">
    <property type="entry name" value="GCV_H"/>
    <property type="match status" value="1"/>
</dbReference>
<dbReference type="InterPro" id="IPR002930">
    <property type="entry name" value="GCV_H"/>
</dbReference>
<reference evidence="5 6" key="1">
    <citation type="submission" date="2019-03" db="EMBL/GenBank/DDBJ databases">
        <title>Metabolic reconstructions from genomes of highly enriched 'Candidatus Accumulibacter' and 'Candidatus Competibacter' bioreactor populations.</title>
        <authorList>
            <person name="Annavajhala M.K."/>
            <person name="Welles L."/>
            <person name="Abbas B."/>
            <person name="Sorokin D."/>
            <person name="Park H."/>
            <person name="Van Loosdrecht M."/>
            <person name="Chandran K."/>
        </authorList>
    </citation>
    <scope>NUCLEOTIDE SEQUENCE [LARGE SCALE GENOMIC DNA]</scope>
    <source>
        <strain evidence="5 6">SBR_G</strain>
    </source>
</reference>
<dbReference type="NCBIfam" id="NF002270">
    <property type="entry name" value="PRK01202.1"/>
    <property type="match status" value="1"/>
</dbReference>
<comment type="similarity">
    <text evidence="1 3">Belongs to the GcvH family.</text>
</comment>